<dbReference type="Proteomes" id="UP000245369">
    <property type="component" value="Chromosome"/>
</dbReference>
<evidence type="ECO:0000256" key="1">
    <source>
        <dbReference type="SAM" id="Phobius"/>
    </source>
</evidence>
<keyword evidence="3" id="KW-1185">Reference proteome</keyword>
<dbReference type="GeneID" id="93924444"/>
<feature type="transmembrane region" description="Helical" evidence="1">
    <location>
        <begin position="133"/>
        <end position="153"/>
    </location>
</feature>
<name>A0ABN5LVL2_9STRE</name>
<feature type="transmembrane region" description="Helical" evidence="1">
    <location>
        <begin position="54"/>
        <end position="73"/>
    </location>
</feature>
<gene>
    <name evidence="2" type="ORF">DK182_07975</name>
</gene>
<keyword evidence="1" id="KW-1133">Transmembrane helix</keyword>
<feature type="transmembrane region" description="Helical" evidence="1">
    <location>
        <begin position="21"/>
        <end position="39"/>
    </location>
</feature>
<dbReference type="RefSeq" id="WP_029712232.1">
    <property type="nucleotide sequence ID" value="NZ_CP029490.1"/>
</dbReference>
<protein>
    <recommendedName>
        <fullName evidence="4">DUF2975 domain-containing protein</fullName>
    </recommendedName>
</protein>
<proteinExistence type="predicted"/>
<feature type="transmembrane region" description="Helical" evidence="1">
    <location>
        <begin position="94"/>
        <end position="121"/>
    </location>
</feature>
<keyword evidence="1" id="KW-0472">Membrane</keyword>
<evidence type="ECO:0000313" key="2">
    <source>
        <dbReference type="EMBL" id="AWN21794.1"/>
    </source>
</evidence>
<organism evidence="2 3">
    <name type="scientific">Streptococcus sobrinus</name>
    <dbReference type="NCBI Taxonomy" id="1310"/>
    <lineage>
        <taxon>Bacteria</taxon>
        <taxon>Bacillati</taxon>
        <taxon>Bacillota</taxon>
        <taxon>Bacilli</taxon>
        <taxon>Lactobacillales</taxon>
        <taxon>Streptococcaceae</taxon>
        <taxon>Streptococcus</taxon>
    </lineage>
</organism>
<evidence type="ECO:0008006" key="4">
    <source>
        <dbReference type="Google" id="ProtNLM"/>
    </source>
</evidence>
<dbReference type="EMBL" id="CP029490">
    <property type="protein sequence ID" value="AWN21794.1"/>
    <property type="molecule type" value="Genomic_DNA"/>
</dbReference>
<evidence type="ECO:0000313" key="3">
    <source>
        <dbReference type="Proteomes" id="UP000245369"/>
    </source>
</evidence>
<accession>A0ABN5LVL2</accession>
<keyword evidence="1" id="KW-0812">Transmembrane</keyword>
<reference evidence="2 3" key="1">
    <citation type="submission" date="2018-05" db="EMBL/GenBank/DDBJ databases">
        <title>Complete genome sequences of Streptococcus sobrinus.</title>
        <authorList>
            <person name="Sales M."/>
            <person name="Jensen P.A."/>
        </authorList>
    </citation>
    <scope>NUCLEOTIDE SEQUENCE [LARGE SCALE GENOMIC DNA]</scope>
    <source>
        <strain evidence="2 3">SL1</strain>
    </source>
</reference>
<sequence>MEKNPIIIIYLARKNLLPINLWVSFALFVILLITITFVIPDNIIFIDYNVLDTSQFLLISCSALTFILSMYTFGREVYTTKDFAQIYLKNKNVYYGYLADYLFPALLWCLIAFLSVCKLIVVMNISVWLLDLLRIIFISITSLAMITTITLVIHNMNRVSNKVVIESKQLEKE</sequence>